<organism evidence="2 3">
    <name type="scientific">Neolewinella litorea</name>
    <dbReference type="NCBI Taxonomy" id="2562452"/>
    <lineage>
        <taxon>Bacteria</taxon>
        <taxon>Pseudomonadati</taxon>
        <taxon>Bacteroidota</taxon>
        <taxon>Saprospiria</taxon>
        <taxon>Saprospirales</taxon>
        <taxon>Lewinellaceae</taxon>
        <taxon>Neolewinella</taxon>
    </lineage>
</organism>
<protein>
    <recommendedName>
        <fullName evidence="4">Tetratricopeptide repeat protein</fullName>
    </recommendedName>
</protein>
<proteinExistence type="predicted"/>
<dbReference type="OrthoDB" id="1493551at2"/>
<keyword evidence="3" id="KW-1185">Reference proteome</keyword>
<dbReference type="EMBL" id="SRSF01000002">
    <property type="protein sequence ID" value="THH40702.1"/>
    <property type="molecule type" value="Genomic_DNA"/>
</dbReference>
<gene>
    <name evidence="2" type="ORF">E4021_08205</name>
</gene>
<keyword evidence="1" id="KW-1133">Transmembrane helix</keyword>
<dbReference type="InterPro" id="IPR011990">
    <property type="entry name" value="TPR-like_helical_dom_sf"/>
</dbReference>
<evidence type="ECO:0000313" key="2">
    <source>
        <dbReference type="EMBL" id="THH40702.1"/>
    </source>
</evidence>
<keyword evidence="1" id="KW-0472">Membrane</keyword>
<sequence length="261" mass="29125">MILPADLPDDWAAEIEAYYAGELSPESERDLRDRLNGDPALAAAAAQHEALYRRGLQPERPTLVERERLRESLRSLERELPPVAVKANEPPRRMRLWLAIAASLLLPVLLWLFLARPDPNAGLMADHFFWLPRQDALLGPDEERDGRTLYDVRDYEAAYPSLRDSVAAGSLDSVNLLYAGVAAIGSGHPAEAREMLTNLLDTGRYPLEEDAIRYYLALAELMLGQDTAAEAQLRAMTGQDPELSVRADRLLQKLREGEGES</sequence>
<accession>A0A4S4NLN4</accession>
<comment type="caution">
    <text evidence="2">The sequence shown here is derived from an EMBL/GenBank/DDBJ whole genome shotgun (WGS) entry which is preliminary data.</text>
</comment>
<dbReference type="Proteomes" id="UP000308528">
    <property type="component" value="Unassembled WGS sequence"/>
</dbReference>
<evidence type="ECO:0000256" key="1">
    <source>
        <dbReference type="SAM" id="Phobius"/>
    </source>
</evidence>
<dbReference type="Gene3D" id="1.25.40.10">
    <property type="entry name" value="Tetratricopeptide repeat domain"/>
    <property type="match status" value="1"/>
</dbReference>
<reference evidence="2 3" key="1">
    <citation type="submission" date="2019-04" db="EMBL/GenBank/DDBJ databases">
        <title>Lewinella litorea sp. nov., isolated from a marine sand.</title>
        <authorList>
            <person name="Yoon J.-H."/>
        </authorList>
    </citation>
    <scope>NUCLEOTIDE SEQUENCE [LARGE SCALE GENOMIC DNA]</scope>
    <source>
        <strain evidence="2 3">HSMS-39</strain>
    </source>
</reference>
<keyword evidence="1" id="KW-0812">Transmembrane</keyword>
<name>A0A4S4NLN4_9BACT</name>
<evidence type="ECO:0008006" key="4">
    <source>
        <dbReference type="Google" id="ProtNLM"/>
    </source>
</evidence>
<dbReference type="RefSeq" id="WP_136458219.1">
    <property type="nucleotide sequence ID" value="NZ_SRSF01000002.1"/>
</dbReference>
<feature type="transmembrane region" description="Helical" evidence="1">
    <location>
        <begin position="96"/>
        <end position="114"/>
    </location>
</feature>
<evidence type="ECO:0000313" key="3">
    <source>
        <dbReference type="Proteomes" id="UP000308528"/>
    </source>
</evidence>
<dbReference type="SUPFAM" id="SSF48452">
    <property type="entry name" value="TPR-like"/>
    <property type="match status" value="1"/>
</dbReference>
<dbReference type="AlphaFoldDB" id="A0A4S4NLN4"/>